<comment type="function">
    <text evidence="1">Is involved in L-lactate degradation and allows cells to grow with lactate as the sole carbon source.</text>
</comment>
<dbReference type="Pfam" id="PF02589">
    <property type="entry name" value="LUD_dom"/>
    <property type="match status" value="1"/>
</dbReference>
<proteinExistence type="inferred from homology"/>
<dbReference type="Gene3D" id="3.40.50.10420">
    <property type="entry name" value="NagB/RpiA/CoA transferase-like"/>
    <property type="match status" value="1"/>
</dbReference>
<dbReference type="InterPro" id="IPR024185">
    <property type="entry name" value="FTHF_cligase-like_sf"/>
</dbReference>
<dbReference type="InterPro" id="IPR003741">
    <property type="entry name" value="LUD_dom"/>
</dbReference>
<organism evidence="3 4">
    <name type="scientific">Gracilibacillus ureilyticus</name>
    <dbReference type="NCBI Taxonomy" id="531814"/>
    <lineage>
        <taxon>Bacteria</taxon>
        <taxon>Bacillati</taxon>
        <taxon>Bacillota</taxon>
        <taxon>Bacilli</taxon>
        <taxon>Bacillales</taxon>
        <taxon>Bacillaceae</taxon>
        <taxon>Gracilibacillus</taxon>
    </lineage>
</organism>
<evidence type="ECO:0000256" key="1">
    <source>
        <dbReference type="HAMAP-Rule" id="MF_02104"/>
    </source>
</evidence>
<dbReference type="Proteomes" id="UP000199687">
    <property type="component" value="Unassembled WGS sequence"/>
</dbReference>
<keyword evidence="4" id="KW-1185">Reference proteome</keyword>
<dbReference type="InterPro" id="IPR022823">
    <property type="entry name" value="LutC"/>
</dbReference>
<dbReference type="OrthoDB" id="9794157at2"/>
<dbReference type="PANTHER" id="PTHR43682">
    <property type="entry name" value="LACTATE UTILIZATION PROTEIN C"/>
    <property type="match status" value="1"/>
</dbReference>
<dbReference type="AlphaFoldDB" id="A0A1H9LH81"/>
<dbReference type="EMBL" id="FOGL01000001">
    <property type="protein sequence ID" value="SER10776.1"/>
    <property type="molecule type" value="Genomic_DNA"/>
</dbReference>
<sequence>MKGSIMNRDRFLTNIRTKIGGLTASQPVEKPVWTVSPQKKVLKDYTPDQLVEVLEEQCQHIHTDFFRTSSNSLEKTLDEVLNHYGAKSVIYSNDERFVSYQLNPYFESSLSTGREIYRWNEKDKETSISFAEKADVGLTFSDMTLAESGTIVLFNKKGQGRSVSLLPRDYIAIVPKSTIVPRMTQATSYVQEMVDNGEDIASCINFITGPSNSADIEMKLVVGVHGPIRAAYIIVDDK</sequence>
<dbReference type="GO" id="GO:0006089">
    <property type="term" value="P:lactate metabolic process"/>
    <property type="evidence" value="ECO:0007669"/>
    <property type="project" value="UniProtKB-UniRule"/>
</dbReference>
<dbReference type="InterPro" id="IPR037171">
    <property type="entry name" value="NagB/RpiA_transferase-like"/>
</dbReference>
<dbReference type="RefSeq" id="WP_089738185.1">
    <property type="nucleotide sequence ID" value="NZ_FOGL01000001.1"/>
</dbReference>
<name>A0A1H9LH81_9BACI</name>
<evidence type="ECO:0000313" key="3">
    <source>
        <dbReference type="EMBL" id="SER10776.1"/>
    </source>
</evidence>
<comment type="similarity">
    <text evidence="1">Belongs to the LutC/YkgG family.</text>
</comment>
<evidence type="ECO:0000259" key="2">
    <source>
        <dbReference type="Pfam" id="PF02589"/>
    </source>
</evidence>
<dbReference type="PANTHER" id="PTHR43682:SF1">
    <property type="entry name" value="LACTATE UTILIZATION PROTEIN C"/>
    <property type="match status" value="1"/>
</dbReference>
<gene>
    <name evidence="1" type="primary">lutC</name>
    <name evidence="3" type="ORF">SAMN04487944_101254</name>
</gene>
<reference evidence="3 4" key="1">
    <citation type="submission" date="2016-10" db="EMBL/GenBank/DDBJ databases">
        <authorList>
            <person name="de Groot N.N."/>
        </authorList>
    </citation>
    <scope>NUCLEOTIDE SEQUENCE [LARGE SCALE GENOMIC DNA]</scope>
    <source>
        <strain evidence="3 4">CGMCC 1.7727</strain>
    </source>
</reference>
<dbReference type="SUPFAM" id="SSF100950">
    <property type="entry name" value="NagB/RpiA/CoA transferase-like"/>
    <property type="match status" value="1"/>
</dbReference>
<dbReference type="STRING" id="531814.SAMN04487944_101254"/>
<dbReference type="HAMAP" id="MF_02104">
    <property type="entry name" value="LutC"/>
    <property type="match status" value="1"/>
</dbReference>
<protein>
    <recommendedName>
        <fullName evidence="1">Lactate utilization protein C</fullName>
    </recommendedName>
</protein>
<feature type="domain" description="LUD" evidence="2">
    <location>
        <begin position="52"/>
        <end position="235"/>
    </location>
</feature>
<evidence type="ECO:0000313" key="4">
    <source>
        <dbReference type="Proteomes" id="UP000199687"/>
    </source>
</evidence>
<accession>A0A1H9LH81</accession>